<sequence length="282" mass="30392">MGEKNFTQFRPILAKKPSLNTEIVYCWKEHLKRNPVIPIKPHTIDWYTEFRIIDKLQATRATQGVNPRTTGDKEMTRALSPVVDTWWQRELLSRSCRRVQFRPRSVTPLALLADDDGDESVAGSILGGAGPGRAGPLQIELSSSFASERGSPARSGGNSICGLLLNNCSNFPRGTHYPGEPCASFRPPPAVLGLSLAAITTLLCSKREPLLQACSNHGNDDGHDQDDIDGAASCYADVPARVPNEISEAREIFFALSPVGGTGARQGALTGAGVWVVGRSEG</sequence>
<dbReference type="Proteomes" id="UP001159363">
    <property type="component" value="Chromosome 1"/>
</dbReference>
<organism evidence="1 2">
    <name type="scientific">Dryococelus australis</name>
    <dbReference type="NCBI Taxonomy" id="614101"/>
    <lineage>
        <taxon>Eukaryota</taxon>
        <taxon>Metazoa</taxon>
        <taxon>Ecdysozoa</taxon>
        <taxon>Arthropoda</taxon>
        <taxon>Hexapoda</taxon>
        <taxon>Insecta</taxon>
        <taxon>Pterygota</taxon>
        <taxon>Neoptera</taxon>
        <taxon>Polyneoptera</taxon>
        <taxon>Phasmatodea</taxon>
        <taxon>Verophasmatodea</taxon>
        <taxon>Anareolatae</taxon>
        <taxon>Phasmatidae</taxon>
        <taxon>Eurycanthinae</taxon>
        <taxon>Dryococelus</taxon>
    </lineage>
</organism>
<reference evidence="1 2" key="1">
    <citation type="submission" date="2023-02" db="EMBL/GenBank/DDBJ databases">
        <title>LHISI_Scaffold_Assembly.</title>
        <authorList>
            <person name="Stuart O.P."/>
            <person name="Cleave R."/>
            <person name="Magrath M.J.L."/>
            <person name="Mikheyev A.S."/>
        </authorList>
    </citation>
    <scope>NUCLEOTIDE SEQUENCE [LARGE SCALE GENOMIC DNA]</scope>
    <source>
        <strain evidence="1">Daus_M_001</strain>
        <tissue evidence="1">Leg muscle</tissue>
    </source>
</reference>
<evidence type="ECO:0000313" key="2">
    <source>
        <dbReference type="Proteomes" id="UP001159363"/>
    </source>
</evidence>
<evidence type="ECO:0000313" key="1">
    <source>
        <dbReference type="EMBL" id="KAJ8897719.1"/>
    </source>
</evidence>
<keyword evidence="2" id="KW-1185">Reference proteome</keyword>
<protein>
    <submittedName>
        <fullName evidence="1">Uncharacterized protein</fullName>
    </submittedName>
</protein>
<proteinExistence type="predicted"/>
<dbReference type="EMBL" id="JARBHB010000001">
    <property type="protein sequence ID" value="KAJ8897719.1"/>
    <property type="molecule type" value="Genomic_DNA"/>
</dbReference>
<comment type="caution">
    <text evidence="1">The sequence shown here is derived from an EMBL/GenBank/DDBJ whole genome shotgun (WGS) entry which is preliminary data.</text>
</comment>
<gene>
    <name evidence="1" type="ORF">PR048_003069</name>
</gene>
<name>A0ABQ9IM54_9NEOP</name>
<accession>A0ABQ9IM54</accession>